<reference evidence="1 2" key="1">
    <citation type="submission" date="2024-09" db="EMBL/GenBank/DDBJ databases">
        <title>Rethinking Asexuality: The Enigmatic Case of Functional Sexual Genes in Lepraria (Stereocaulaceae).</title>
        <authorList>
            <person name="Doellman M."/>
            <person name="Sun Y."/>
            <person name="Barcenas-Pena A."/>
            <person name="Lumbsch H.T."/>
            <person name="Grewe F."/>
        </authorList>
    </citation>
    <scope>NUCLEOTIDE SEQUENCE [LARGE SCALE GENOMIC DNA]</scope>
    <source>
        <strain evidence="1 2">Mercado 3170</strain>
    </source>
</reference>
<evidence type="ECO:0000313" key="1">
    <source>
        <dbReference type="EMBL" id="KAL2041755.1"/>
    </source>
</evidence>
<evidence type="ECO:0000313" key="2">
    <source>
        <dbReference type="Proteomes" id="UP001590950"/>
    </source>
</evidence>
<dbReference type="EMBL" id="JBEFKJ010000016">
    <property type="protein sequence ID" value="KAL2041755.1"/>
    <property type="molecule type" value="Genomic_DNA"/>
</dbReference>
<protein>
    <submittedName>
        <fullName evidence="1">Uncharacterized protein</fullName>
    </submittedName>
</protein>
<proteinExistence type="predicted"/>
<name>A0ABR4A8E3_9LECA</name>
<sequence>MCLASLYLPAETSIENNQSFHQLSTGYEPGSRYHNWERFLRKKRKQSLASYLLKPAERGVRIRLSRYISSNDSYSYPTSPLLLSKSSITTGLKELGVGGACNQSTLVGPKEEAPTEGQ</sequence>
<organism evidence="1 2">
    <name type="scientific">Stereocaulon virgatum</name>
    <dbReference type="NCBI Taxonomy" id="373712"/>
    <lineage>
        <taxon>Eukaryota</taxon>
        <taxon>Fungi</taxon>
        <taxon>Dikarya</taxon>
        <taxon>Ascomycota</taxon>
        <taxon>Pezizomycotina</taxon>
        <taxon>Lecanoromycetes</taxon>
        <taxon>OSLEUM clade</taxon>
        <taxon>Lecanoromycetidae</taxon>
        <taxon>Lecanorales</taxon>
        <taxon>Lecanorineae</taxon>
        <taxon>Stereocaulaceae</taxon>
        <taxon>Stereocaulon</taxon>
    </lineage>
</organism>
<gene>
    <name evidence="1" type="ORF">N7G274_005539</name>
</gene>
<comment type="caution">
    <text evidence="1">The sequence shown here is derived from an EMBL/GenBank/DDBJ whole genome shotgun (WGS) entry which is preliminary data.</text>
</comment>
<accession>A0ABR4A8E3</accession>
<keyword evidence="2" id="KW-1185">Reference proteome</keyword>
<dbReference type="Proteomes" id="UP001590950">
    <property type="component" value="Unassembled WGS sequence"/>
</dbReference>